<dbReference type="KEGG" id="naj:B1756_02135"/>
<gene>
    <name evidence="1" type="ORF">B1756_02135</name>
</gene>
<evidence type="ECO:0000313" key="2">
    <source>
        <dbReference type="Proteomes" id="UP000250088"/>
    </source>
</evidence>
<protein>
    <submittedName>
        <fullName evidence="1">Phosphodiesterase</fullName>
    </submittedName>
</protein>
<sequence length="545" mass="59122">MVASSDEDGMRVLVVGLDAGCRPVLEPLFESGVTPTLRRVFEMGTSGPLDSQIPPWTASAWPSLYTGKNPGKHGVYDFLSFDGYDWDVVNASHVRARPVWELLDEHGYSSVVVNVPVTHPPGEFDGALIPGMTAPEDPPCHPPGILEDVKLACNGYRLYPQSGDEPARSIEAYERTIECRGRAFRYLCRRMDPDFGFLQFQQTDSVFHERPGDREAIEAVYGAVDDELERTLEAVDPETILVVSDHGIGPVSGPEFRVNQFLRERGDVAVRSGGEGMPNWTASWESDLLDGEDAGSSDGSPVQTAMQLAARVGITTQRVAGVLDRVGLKEPIGRRVPNALVRAASEQVDFPDSRAYVRSKSELGVRINLEGREPDGVVPPEEYDSVREEVIEALSGVTTTDGEPMFEAVEPRETCFEGPHLEAAPDVVTVPREFDTAISASLGEELFVEPMESWNHKPVGVVAAAGAGIDEGESVSSPERRASIFDVAPTICSLFDVPIDAAMDGEPLSVVEGTSAVEYPSYEVEPVTATDDGVVEDRLSDLGYL</sequence>
<name>A0A2Z2HP23_9EURY</name>
<evidence type="ECO:0000313" key="1">
    <source>
        <dbReference type="EMBL" id="ARS88672.1"/>
    </source>
</evidence>
<dbReference type="SUPFAM" id="SSF53649">
    <property type="entry name" value="Alkaline phosphatase-like"/>
    <property type="match status" value="1"/>
</dbReference>
<dbReference type="OrthoDB" id="33550at2157"/>
<dbReference type="EMBL" id="CP019893">
    <property type="protein sequence ID" value="ARS88672.1"/>
    <property type="molecule type" value="Genomic_DNA"/>
</dbReference>
<dbReference type="RefSeq" id="WP_086887056.1">
    <property type="nucleotide sequence ID" value="NZ_CP019893.1"/>
</dbReference>
<reference evidence="2" key="1">
    <citation type="submission" date="2017-02" db="EMBL/GenBank/DDBJ databases">
        <title>Natronthermophilus aegyptiacus gen. nov.,sp. nov., an aerobic, extremely halophilic alkalithermophilic archaeon isolated from the athalassohaline Wadi An Natrun, Egypt.</title>
        <authorList>
            <person name="Zhao B."/>
        </authorList>
    </citation>
    <scope>NUCLEOTIDE SEQUENCE [LARGE SCALE GENOMIC DNA]</scope>
    <source>
        <strain evidence="2">JW/NM-HA 15</strain>
    </source>
</reference>
<keyword evidence="2" id="KW-1185">Reference proteome</keyword>
<accession>A0A2Z2HP23</accession>
<dbReference type="Gene3D" id="3.40.720.10">
    <property type="entry name" value="Alkaline Phosphatase, subunit A"/>
    <property type="match status" value="2"/>
</dbReference>
<dbReference type="InterPro" id="IPR002591">
    <property type="entry name" value="Phosphodiest/P_Trfase"/>
</dbReference>
<organism evidence="1 2">
    <name type="scientific">Natrarchaeobaculum aegyptiacum</name>
    <dbReference type="NCBI Taxonomy" id="745377"/>
    <lineage>
        <taxon>Archaea</taxon>
        <taxon>Methanobacteriati</taxon>
        <taxon>Methanobacteriota</taxon>
        <taxon>Stenosarchaea group</taxon>
        <taxon>Halobacteria</taxon>
        <taxon>Halobacteriales</taxon>
        <taxon>Natrialbaceae</taxon>
        <taxon>Natrarchaeobaculum</taxon>
    </lineage>
</organism>
<dbReference type="AlphaFoldDB" id="A0A2Z2HP23"/>
<dbReference type="Pfam" id="PF01663">
    <property type="entry name" value="Phosphodiest"/>
    <property type="match status" value="1"/>
</dbReference>
<dbReference type="Proteomes" id="UP000250088">
    <property type="component" value="Chromosome"/>
</dbReference>
<proteinExistence type="predicted"/>
<dbReference type="InterPro" id="IPR017850">
    <property type="entry name" value="Alkaline_phosphatase_core_sf"/>
</dbReference>
<dbReference type="GeneID" id="32892840"/>